<dbReference type="InterPro" id="IPR014710">
    <property type="entry name" value="RmlC-like_jellyroll"/>
</dbReference>
<dbReference type="InterPro" id="IPR050397">
    <property type="entry name" value="Env_Response_Regulators"/>
</dbReference>
<dbReference type="PROSITE" id="PS50042">
    <property type="entry name" value="CNMP_BINDING_3"/>
    <property type="match status" value="1"/>
</dbReference>
<dbReference type="RefSeq" id="WP_086597565.1">
    <property type="nucleotide sequence ID" value="NZ_MTSE01000074.1"/>
</dbReference>
<dbReference type="Gene3D" id="2.60.120.10">
    <property type="entry name" value="Jelly Rolls"/>
    <property type="match status" value="1"/>
</dbReference>
<dbReference type="GO" id="GO:0005829">
    <property type="term" value="C:cytosol"/>
    <property type="evidence" value="ECO:0007669"/>
    <property type="project" value="TreeGrafter"/>
</dbReference>
<dbReference type="Gene3D" id="1.10.10.10">
    <property type="entry name" value="Winged helix-like DNA-binding domain superfamily/Winged helix DNA-binding domain"/>
    <property type="match status" value="1"/>
</dbReference>
<evidence type="ECO:0000259" key="1">
    <source>
        <dbReference type="PROSITE" id="PS50042"/>
    </source>
</evidence>
<dbReference type="InterPro" id="IPR000595">
    <property type="entry name" value="cNMP-bd_dom"/>
</dbReference>
<dbReference type="EMBL" id="MTSE01000074">
    <property type="protein sequence ID" value="OUJ67416.1"/>
    <property type="molecule type" value="Genomic_DNA"/>
</dbReference>
<accession>A0A243W4W1</accession>
<dbReference type="AlphaFoldDB" id="A0A243W4W1"/>
<dbReference type="Proteomes" id="UP000194873">
    <property type="component" value="Unassembled WGS sequence"/>
</dbReference>
<evidence type="ECO:0000313" key="3">
    <source>
        <dbReference type="Proteomes" id="UP000194873"/>
    </source>
</evidence>
<dbReference type="PANTHER" id="PTHR24567:SF76">
    <property type="entry name" value="CYCLIC NUCLEOTIDE-BINDING DOMAIN PROTEIN"/>
    <property type="match status" value="1"/>
</dbReference>
<dbReference type="PANTHER" id="PTHR24567">
    <property type="entry name" value="CRP FAMILY TRANSCRIPTIONAL REGULATORY PROTEIN"/>
    <property type="match status" value="1"/>
</dbReference>
<dbReference type="InterPro" id="IPR018490">
    <property type="entry name" value="cNMP-bd_dom_sf"/>
</dbReference>
<sequence length="196" mass="22423">MSQALREHLAQIVTLTDEEFTEVLSQFSTQHYRKHQFLIRTGQRVPHLYFVVQGLLKLVYTDSAGRAHIVSFALEDWWEGDFAAYLTHSPATLALQCVEPTTVLCLPLAGYQQLCARFPQMTYFFMVKFARGGVAAQQRILSLLTLPAQERYERLLQQYPTLAQRVSKTQLAAYLGVSRETLSRLADQRSTPKIVR</sequence>
<feature type="domain" description="Cyclic nucleotide-binding" evidence="1">
    <location>
        <begin position="11"/>
        <end position="132"/>
    </location>
</feature>
<dbReference type="SUPFAM" id="SSF51206">
    <property type="entry name" value="cAMP-binding domain-like"/>
    <property type="match status" value="1"/>
</dbReference>
<dbReference type="CDD" id="cd00038">
    <property type="entry name" value="CAP_ED"/>
    <property type="match status" value="1"/>
</dbReference>
<dbReference type="SMART" id="SM00100">
    <property type="entry name" value="cNMP"/>
    <property type="match status" value="1"/>
</dbReference>
<protein>
    <submittedName>
        <fullName evidence="2">Crp/Fnr family transcriptional regulator</fullName>
    </submittedName>
</protein>
<gene>
    <name evidence="2" type="ORF">BXP70_28790</name>
</gene>
<reference evidence="2 3" key="1">
    <citation type="submission" date="2017-01" db="EMBL/GenBank/DDBJ databases">
        <title>A new Hymenobacter.</title>
        <authorList>
            <person name="Liang Y."/>
            <person name="Feng F."/>
        </authorList>
    </citation>
    <scope>NUCLEOTIDE SEQUENCE [LARGE SCALE GENOMIC DNA]</scope>
    <source>
        <strain evidence="2">MIMBbqt21</strain>
    </source>
</reference>
<evidence type="ECO:0000313" key="2">
    <source>
        <dbReference type="EMBL" id="OUJ67416.1"/>
    </source>
</evidence>
<dbReference type="Pfam" id="PF00027">
    <property type="entry name" value="cNMP_binding"/>
    <property type="match status" value="1"/>
</dbReference>
<dbReference type="InterPro" id="IPR036388">
    <property type="entry name" value="WH-like_DNA-bd_sf"/>
</dbReference>
<comment type="caution">
    <text evidence="2">The sequence shown here is derived from an EMBL/GenBank/DDBJ whole genome shotgun (WGS) entry which is preliminary data.</text>
</comment>
<dbReference type="OrthoDB" id="667553at2"/>
<organism evidence="2 3">
    <name type="scientific">Hymenobacter crusticola</name>
    <dbReference type="NCBI Taxonomy" id="1770526"/>
    <lineage>
        <taxon>Bacteria</taxon>
        <taxon>Pseudomonadati</taxon>
        <taxon>Bacteroidota</taxon>
        <taxon>Cytophagia</taxon>
        <taxon>Cytophagales</taxon>
        <taxon>Hymenobacteraceae</taxon>
        <taxon>Hymenobacter</taxon>
    </lineage>
</organism>
<proteinExistence type="predicted"/>
<keyword evidence="3" id="KW-1185">Reference proteome</keyword>
<dbReference type="GO" id="GO:0003700">
    <property type="term" value="F:DNA-binding transcription factor activity"/>
    <property type="evidence" value="ECO:0007669"/>
    <property type="project" value="TreeGrafter"/>
</dbReference>
<name>A0A243W4W1_9BACT</name>